<evidence type="ECO:0000313" key="1">
    <source>
        <dbReference type="EMBL" id="VTR93315.1"/>
    </source>
</evidence>
<accession>A0A6P2CYW3</accession>
<reference evidence="1 2" key="1">
    <citation type="submission" date="2019-05" db="EMBL/GenBank/DDBJ databases">
        <authorList>
            <consortium name="Science for Life Laboratories"/>
        </authorList>
    </citation>
    <scope>NUCLEOTIDE SEQUENCE [LARGE SCALE GENOMIC DNA]</scope>
    <source>
        <strain evidence="1">Soil9</strain>
    </source>
</reference>
<dbReference type="AlphaFoldDB" id="A0A6P2CYW3"/>
<proteinExistence type="predicted"/>
<organism evidence="1 2">
    <name type="scientific">Gemmata massiliana</name>
    <dbReference type="NCBI Taxonomy" id="1210884"/>
    <lineage>
        <taxon>Bacteria</taxon>
        <taxon>Pseudomonadati</taxon>
        <taxon>Planctomycetota</taxon>
        <taxon>Planctomycetia</taxon>
        <taxon>Gemmatales</taxon>
        <taxon>Gemmataceae</taxon>
        <taxon>Gemmata</taxon>
    </lineage>
</organism>
<gene>
    <name evidence="1" type="ORF">SOIL9_43990</name>
</gene>
<dbReference type="EMBL" id="LR593886">
    <property type="protein sequence ID" value="VTR93315.1"/>
    <property type="molecule type" value="Genomic_DNA"/>
</dbReference>
<sequence>MTEAEWLACEESDAMIQLPAGKKSDRKLRLFAVACCDRISHLIPTEPSRHCVEVARRLADGSERPGERRAAVIAAMADEGTTSAAACVSAVSAYEAAIRTADHAAVAVAREQYPELYESGERIPEWYDVIGIESIAQCVLLREIFGNPFRPVVFSPSWRTSTAVALAAQMYESREFGALPILADALQDAGCDNADVLNHGRGEGPHVRGCWVVDSVLGKE</sequence>
<evidence type="ECO:0000313" key="2">
    <source>
        <dbReference type="Proteomes" id="UP000464178"/>
    </source>
</evidence>
<protein>
    <recommendedName>
        <fullName evidence="3">SMI1/KNR4 family protein</fullName>
    </recommendedName>
</protein>
<keyword evidence="2" id="KW-1185">Reference proteome</keyword>
<dbReference type="Proteomes" id="UP000464178">
    <property type="component" value="Chromosome"/>
</dbReference>
<name>A0A6P2CYW3_9BACT</name>
<dbReference type="RefSeq" id="WP_232069632.1">
    <property type="nucleotide sequence ID" value="NZ_LR593886.1"/>
</dbReference>
<evidence type="ECO:0008006" key="3">
    <source>
        <dbReference type="Google" id="ProtNLM"/>
    </source>
</evidence>
<dbReference type="KEGG" id="gms:SOIL9_43990"/>